<dbReference type="InterPro" id="IPR016163">
    <property type="entry name" value="Ald_DH_C"/>
</dbReference>
<dbReference type="InterPro" id="IPR015590">
    <property type="entry name" value="Aldehyde_DH_dom"/>
</dbReference>
<dbReference type="RefSeq" id="XP_005832416.1">
    <property type="nucleotide sequence ID" value="XM_005832359.1"/>
</dbReference>
<dbReference type="PROSITE" id="PS00070">
    <property type="entry name" value="ALDEHYDE_DEHYDR_CYS"/>
    <property type="match status" value="1"/>
</dbReference>
<dbReference type="OMA" id="MDYGPAP"/>
<dbReference type="KEGG" id="gtt:GUITHDRAFT_108704"/>
<reference evidence="8 10" key="1">
    <citation type="journal article" date="2012" name="Nature">
        <title>Algal genomes reveal evolutionary mosaicism and the fate of nucleomorphs.</title>
        <authorList>
            <consortium name="DOE Joint Genome Institute"/>
            <person name="Curtis B.A."/>
            <person name="Tanifuji G."/>
            <person name="Burki F."/>
            <person name="Gruber A."/>
            <person name="Irimia M."/>
            <person name="Maruyama S."/>
            <person name="Arias M.C."/>
            <person name="Ball S.G."/>
            <person name="Gile G.H."/>
            <person name="Hirakawa Y."/>
            <person name="Hopkins J.F."/>
            <person name="Kuo A."/>
            <person name="Rensing S.A."/>
            <person name="Schmutz J."/>
            <person name="Symeonidi A."/>
            <person name="Elias M."/>
            <person name="Eveleigh R.J."/>
            <person name="Herman E.K."/>
            <person name="Klute M.J."/>
            <person name="Nakayama T."/>
            <person name="Obornik M."/>
            <person name="Reyes-Prieto A."/>
            <person name="Armbrust E.V."/>
            <person name="Aves S.J."/>
            <person name="Beiko R.G."/>
            <person name="Coutinho P."/>
            <person name="Dacks J.B."/>
            <person name="Durnford D.G."/>
            <person name="Fast N.M."/>
            <person name="Green B.R."/>
            <person name="Grisdale C.J."/>
            <person name="Hempel F."/>
            <person name="Henrissat B."/>
            <person name="Hoppner M.P."/>
            <person name="Ishida K."/>
            <person name="Kim E."/>
            <person name="Koreny L."/>
            <person name="Kroth P.G."/>
            <person name="Liu Y."/>
            <person name="Malik S.B."/>
            <person name="Maier U.G."/>
            <person name="McRose D."/>
            <person name="Mock T."/>
            <person name="Neilson J.A."/>
            <person name="Onodera N.T."/>
            <person name="Poole A.M."/>
            <person name="Pritham E.J."/>
            <person name="Richards T.A."/>
            <person name="Rocap G."/>
            <person name="Roy S.W."/>
            <person name="Sarai C."/>
            <person name="Schaack S."/>
            <person name="Shirato S."/>
            <person name="Slamovits C.H."/>
            <person name="Spencer D.F."/>
            <person name="Suzuki S."/>
            <person name="Worden A.Z."/>
            <person name="Zauner S."/>
            <person name="Barry K."/>
            <person name="Bell C."/>
            <person name="Bharti A.K."/>
            <person name="Crow J.A."/>
            <person name="Grimwood J."/>
            <person name="Kramer R."/>
            <person name="Lindquist E."/>
            <person name="Lucas S."/>
            <person name="Salamov A."/>
            <person name="McFadden G.I."/>
            <person name="Lane C.E."/>
            <person name="Keeling P.J."/>
            <person name="Gray M.W."/>
            <person name="Grigoriev I.V."/>
            <person name="Archibald J.M."/>
        </authorList>
    </citation>
    <scope>NUCLEOTIDE SEQUENCE</scope>
    <source>
        <strain evidence="8 10">CCMP2712</strain>
    </source>
</reference>
<dbReference type="InterPro" id="IPR016161">
    <property type="entry name" value="Ald_DH/histidinol_DH"/>
</dbReference>
<dbReference type="HOGENOM" id="CLU_018339_0_0_1"/>
<dbReference type="AlphaFoldDB" id="L1JA88"/>
<organism evidence="8">
    <name type="scientific">Guillardia theta (strain CCMP2712)</name>
    <name type="common">Cryptophyte</name>
    <dbReference type="NCBI Taxonomy" id="905079"/>
    <lineage>
        <taxon>Eukaryota</taxon>
        <taxon>Cryptophyceae</taxon>
        <taxon>Pyrenomonadales</taxon>
        <taxon>Geminigeraceae</taxon>
        <taxon>Guillardia</taxon>
    </lineage>
</organism>
<dbReference type="InterPro" id="IPR029510">
    <property type="entry name" value="Ald_DH_CS_GLU"/>
</dbReference>
<dbReference type="PaxDb" id="55529-EKX45436"/>
<dbReference type="InterPro" id="IPR011408">
    <property type="entry name" value="Aldehyde_DH"/>
</dbReference>
<proteinExistence type="inferred from homology"/>
<dbReference type="GeneID" id="17302102"/>
<dbReference type="PANTHER" id="PTHR11699">
    <property type="entry name" value="ALDEHYDE DEHYDROGENASE-RELATED"/>
    <property type="match status" value="1"/>
</dbReference>
<evidence type="ECO:0000313" key="8">
    <source>
        <dbReference type="EMBL" id="EKX45436.1"/>
    </source>
</evidence>
<dbReference type="eggNOG" id="KOG2450">
    <property type="taxonomic scope" value="Eukaryota"/>
</dbReference>
<feature type="active site" evidence="4">
    <location>
        <position position="262"/>
    </location>
</feature>
<dbReference type="OrthoDB" id="310895at2759"/>
<feature type="domain" description="Aldehyde dehydrogenase" evidence="7">
    <location>
        <begin position="547"/>
        <end position="767"/>
    </location>
</feature>
<sequence>MEALRLDYGEAKEKVEEEMKWLERHARKFGTFVGGEFRFSPSPAFAPSVDPCTEEVLAECEQAGKEEVDQAVAAAAEAFKSWSALTGHERAKYLYAIARSMQRHHKLLAGIESLDNGKTIRESKNIDVPLAVRHFYHHAGWAQLQEQEFAGYRPLGVVACIIPWNFPLLMLSWKLAPALAMGNTVVLKPAPSTRLSAFLFCDILKEIGLPPGVVNVITGDNEMASYLVAHPAISKVAFTGSTSVGKQIRKQLAGRDVKLTMELGGKSAMIVLQDADLDACVEGCVDSIFMNQGQVCCAGSRLLVQEGVKDKLVTKLKERIERLRMGNSLDKNADMAAINNANQLRTISTFVDEGRKEGGEIFQSNLSFNPSKGYFFKPTLILGLQTCSSLSQDEIFGPVLVLHTFRTPEEACLLANNVRYGLAASIWTEKTCVAMEMAKKIRAGVVWINSHNVFDAAAGFGGCKESGFGREGGKEGIFEYLLPAWKGKVKQGKAERRDDGQEQGVGSNSKMSVSSEEFAQVDRTNKLFVGGKQVRSDSGLSVPVLSHNKELIGHVCNGSRKDIRDAVEAASSALSSWAAKPGHSRAQILYYLAENVSARARELEQRIMTMTGCSALEAKEEVNVSISRIFSFAAYADKYGGSVQETTLDGTVMAMHEAVGVVGIVCPSSHPLLSLMSLLAAALSRGNAVVIIPSERHPMIAADLYQILETSDVPPGVVNVVTGSKQPLALVLAEHRAVDSLWFFGSKDSIAKVESASADSMKRLFVEEESSRDWFTSTQETTLELLQAATHVKNVWIPHEM</sequence>
<keyword evidence="2 5" id="KW-0560">Oxidoreductase</keyword>
<gene>
    <name evidence="8" type="ORF">GUITHDRAFT_108704</name>
</gene>
<dbReference type="Pfam" id="PF00171">
    <property type="entry name" value="Aldedh"/>
    <property type="match status" value="2"/>
</dbReference>
<reference evidence="9" key="3">
    <citation type="submission" date="2015-06" db="UniProtKB">
        <authorList>
            <consortium name="EnsemblProtists"/>
        </authorList>
    </citation>
    <scope>IDENTIFICATION</scope>
</reference>
<dbReference type="Gene3D" id="3.40.605.10">
    <property type="entry name" value="Aldehyde Dehydrogenase, Chain A, domain 1"/>
    <property type="match status" value="2"/>
</dbReference>
<evidence type="ECO:0000259" key="7">
    <source>
        <dbReference type="Pfam" id="PF00171"/>
    </source>
</evidence>
<evidence type="ECO:0000313" key="9">
    <source>
        <dbReference type="EnsemblProtists" id="EKX45436"/>
    </source>
</evidence>
<comment type="similarity">
    <text evidence="1 3 5">Belongs to the aldehyde dehydrogenase family.</text>
</comment>
<dbReference type="EnsemblProtists" id="EKX45436">
    <property type="protein sequence ID" value="EKX45436"/>
    <property type="gene ID" value="GUITHDRAFT_108704"/>
</dbReference>
<feature type="domain" description="Aldehyde dehydrogenase" evidence="7">
    <location>
        <begin position="46"/>
        <end position="481"/>
    </location>
</feature>
<evidence type="ECO:0000256" key="4">
    <source>
        <dbReference type="PROSITE-ProRule" id="PRU10007"/>
    </source>
</evidence>
<evidence type="ECO:0000256" key="6">
    <source>
        <dbReference type="SAM" id="MobiDB-lite"/>
    </source>
</evidence>
<dbReference type="GO" id="GO:0016620">
    <property type="term" value="F:oxidoreductase activity, acting on the aldehyde or oxo group of donors, NAD or NADP as acceptor"/>
    <property type="evidence" value="ECO:0007669"/>
    <property type="project" value="UniProtKB-UniRule"/>
</dbReference>
<dbReference type="STRING" id="905079.L1JA88"/>
<dbReference type="Proteomes" id="UP000011087">
    <property type="component" value="Unassembled WGS sequence"/>
</dbReference>
<dbReference type="InterPro" id="IPR016160">
    <property type="entry name" value="Ald_DH_CS_CYS"/>
</dbReference>
<reference evidence="10" key="2">
    <citation type="submission" date="2012-11" db="EMBL/GenBank/DDBJ databases">
        <authorList>
            <person name="Kuo A."/>
            <person name="Curtis B.A."/>
            <person name="Tanifuji G."/>
            <person name="Burki F."/>
            <person name="Gruber A."/>
            <person name="Irimia M."/>
            <person name="Maruyama S."/>
            <person name="Arias M.C."/>
            <person name="Ball S.G."/>
            <person name="Gile G.H."/>
            <person name="Hirakawa Y."/>
            <person name="Hopkins J.F."/>
            <person name="Rensing S.A."/>
            <person name="Schmutz J."/>
            <person name="Symeonidi A."/>
            <person name="Elias M."/>
            <person name="Eveleigh R.J."/>
            <person name="Herman E.K."/>
            <person name="Klute M.J."/>
            <person name="Nakayama T."/>
            <person name="Obornik M."/>
            <person name="Reyes-Prieto A."/>
            <person name="Armbrust E.V."/>
            <person name="Aves S.J."/>
            <person name="Beiko R.G."/>
            <person name="Coutinho P."/>
            <person name="Dacks J.B."/>
            <person name="Durnford D.G."/>
            <person name="Fast N.M."/>
            <person name="Green B.R."/>
            <person name="Grisdale C."/>
            <person name="Hempe F."/>
            <person name="Henrissat B."/>
            <person name="Hoppner M.P."/>
            <person name="Ishida K.-I."/>
            <person name="Kim E."/>
            <person name="Koreny L."/>
            <person name="Kroth P.G."/>
            <person name="Liu Y."/>
            <person name="Malik S.-B."/>
            <person name="Maier U.G."/>
            <person name="McRose D."/>
            <person name="Mock T."/>
            <person name="Neilson J.A."/>
            <person name="Onodera N.T."/>
            <person name="Poole A.M."/>
            <person name="Pritham E.J."/>
            <person name="Richards T.A."/>
            <person name="Rocap G."/>
            <person name="Roy S.W."/>
            <person name="Sarai C."/>
            <person name="Schaack S."/>
            <person name="Shirato S."/>
            <person name="Slamovits C.H."/>
            <person name="Spencer D.F."/>
            <person name="Suzuki S."/>
            <person name="Worden A.Z."/>
            <person name="Zauner S."/>
            <person name="Barry K."/>
            <person name="Bell C."/>
            <person name="Bharti A.K."/>
            <person name="Crow J.A."/>
            <person name="Grimwood J."/>
            <person name="Kramer R."/>
            <person name="Lindquist E."/>
            <person name="Lucas S."/>
            <person name="Salamov A."/>
            <person name="McFadden G.I."/>
            <person name="Lane C.E."/>
            <person name="Keeling P.J."/>
            <person name="Gray M.W."/>
            <person name="Grigoriev I.V."/>
            <person name="Archibald J.M."/>
        </authorList>
    </citation>
    <scope>NUCLEOTIDE SEQUENCE</scope>
    <source>
        <strain evidence="10">CCMP2712</strain>
    </source>
</reference>
<dbReference type="SUPFAM" id="SSF53720">
    <property type="entry name" value="ALDH-like"/>
    <property type="match status" value="2"/>
</dbReference>
<evidence type="ECO:0000256" key="3">
    <source>
        <dbReference type="PIRNR" id="PIRNR036490"/>
    </source>
</evidence>
<evidence type="ECO:0000313" key="10">
    <source>
        <dbReference type="Proteomes" id="UP000011087"/>
    </source>
</evidence>
<keyword evidence="10" id="KW-1185">Reference proteome</keyword>
<evidence type="ECO:0000256" key="5">
    <source>
        <dbReference type="RuleBase" id="RU003345"/>
    </source>
</evidence>
<accession>L1JA88</accession>
<protein>
    <recommendedName>
        <fullName evidence="7">Aldehyde dehydrogenase domain-containing protein</fullName>
    </recommendedName>
</protein>
<dbReference type="InterPro" id="IPR016162">
    <property type="entry name" value="Ald_DH_N"/>
</dbReference>
<dbReference type="PIRSF" id="PIRSF036490">
    <property type="entry name" value="Aldedh_dupl"/>
    <property type="match status" value="1"/>
</dbReference>
<evidence type="ECO:0000256" key="2">
    <source>
        <dbReference type="ARBA" id="ARBA00023002"/>
    </source>
</evidence>
<dbReference type="FunFam" id="3.40.605.10:FF:000007">
    <property type="entry name" value="NAD/NADP-dependent betaine aldehyde dehydrogenase"/>
    <property type="match status" value="1"/>
</dbReference>
<dbReference type="PROSITE" id="PS00687">
    <property type="entry name" value="ALDEHYDE_DEHYDR_GLU"/>
    <property type="match status" value="1"/>
</dbReference>
<dbReference type="Gene3D" id="3.40.309.10">
    <property type="entry name" value="Aldehyde Dehydrogenase, Chain A, domain 2"/>
    <property type="match status" value="1"/>
</dbReference>
<feature type="compositionally biased region" description="Polar residues" evidence="6">
    <location>
        <begin position="504"/>
        <end position="517"/>
    </location>
</feature>
<dbReference type="EMBL" id="JH992999">
    <property type="protein sequence ID" value="EKX45436.1"/>
    <property type="molecule type" value="Genomic_DNA"/>
</dbReference>
<name>L1JA88_GUITC</name>
<feature type="region of interest" description="Disordered" evidence="6">
    <location>
        <begin position="491"/>
        <end position="518"/>
    </location>
</feature>
<evidence type="ECO:0000256" key="1">
    <source>
        <dbReference type="ARBA" id="ARBA00009986"/>
    </source>
</evidence>